<sequence length="402" mass="43868">MAVGTAPPPTAALPCRRRLRDRIHSERQEVGGLLKKAEALVARCKDSGRFLRPENTRSEATATDGAASAKRRKTSPIVEVEVEVIEPAMPKAQRDRLYGLLSSLSAEMPLPPHIVDMMRRQCCCVVDPNGDAMDIDLGSTKDASLFQLLNLLEEFAQQIKIQRLEEEDQKPPKIEAVDASDAISRSSICQLEEGEIADKGADMDVDIFGGVSPLVVDEVHFLPLPKQEDISGGASPVAVQKFPQTTSSNCSPPGSSCSCSSSCSSGSDSDSDDDSASSSPHTAEGPIEAVAKSLEQKEVTEQDEKLTERAASPATQMKELISRAQERQKLRCEAERKMAREELEQMKKRAQPVYDDIDPTIMKQLGISGEVQYIVSPVKSRDSVRRRGCGLLQKLGFFLKAE</sequence>
<dbReference type="Proteomes" id="UP000479710">
    <property type="component" value="Unassembled WGS sequence"/>
</dbReference>
<evidence type="ECO:0000313" key="2">
    <source>
        <dbReference type="EMBL" id="KAF0905555.1"/>
    </source>
</evidence>
<proteinExistence type="predicted"/>
<comment type="caution">
    <text evidence="2">The sequence shown here is derived from an EMBL/GenBank/DDBJ whole genome shotgun (WGS) entry which is preliminary data.</text>
</comment>
<feature type="compositionally biased region" description="Low complexity" evidence="1">
    <location>
        <begin position="247"/>
        <end position="268"/>
    </location>
</feature>
<dbReference type="AlphaFoldDB" id="A0A6G1CY53"/>
<evidence type="ECO:0008006" key="4">
    <source>
        <dbReference type="Google" id="ProtNLM"/>
    </source>
</evidence>
<accession>A0A6G1CY53</accession>
<evidence type="ECO:0000256" key="1">
    <source>
        <dbReference type="SAM" id="MobiDB-lite"/>
    </source>
</evidence>
<dbReference type="EMBL" id="SPHZ02000007">
    <property type="protein sequence ID" value="KAF0905555.1"/>
    <property type="molecule type" value="Genomic_DNA"/>
</dbReference>
<reference evidence="2 3" key="1">
    <citation type="submission" date="2019-11" db="EMBL/GenBank/DDBJ databases">
        <title>Whole genome sequence of Oryza granulata.</title>
        <authorList>
            <person name="Li W."/>
        </authorList>
    </citation>
    <scope>NUCLEOTIDE SEQUENCE [LARGE SCALE GENOMIC DNA]</scope>
    <source>
        <strain evidence="3">cv. Menghai</strain>
        <tissue evidence="2">Leaf</tissue>
    </source>
</reference>
<name>A0A6G1CY53_9ORYZ</name>
<evidence type="ECO:0000313" key="3">
    <source>
        <dbReference type="Proteomes" id="UP000479710"/>
    </source>
</evidence>
<dbReference type="OrthoDB" id="696199at2759"/>
<keyword evidence="3" id="KW-1185">Reference proteome</keyword>
<feature type="region of interest" description="Disordered" evidence="1">
    <location>
        <begin position="52"/>
        <end position="73"/>
    </location>
</feature>
<organism evidence="2 3">
    <name type="scientific">Oryza meyeriana var. granulata</name>
    <dbReference type="NCBI Taxonomy" id="110450"/>
    <lineage>
        <taxon>Eukaryota</taxon>
        <taxon>Viridiplantae</taxon>
        <taxon>Streptophyta</taxon>
        <taxon>Embryophyta</taxon>
        <taxon>Tracheophyta</taxon>
        <taxon>Spermatophyta</taxon>
        <taxon>Magnoliopsida</taxon>
        <taxon>Liliopsida</taxon>
        <taxon>Poales</taxon>
        <taxon>Poaceae</taxon>
        <taxon>BOP clade</taxon>
        <taxon>Oryzoideae</taxon>
        <taxon>Oryzeae</taxon>
        <taxon>Oryzinae</taxon>
        <taxon>Oryza</taxon>
        <taxon>Oryza meyeriana</taxon>
    </lineage>
</organism>
<protein>
    <recommendedName>
        <fullName evidence="4">NET domain-containing protein</fullName>
    </recommendedName>
</protein>
<feature type="region of interest" description="Disordered" evidence="1">
    <location>
        <begin position="243"/>
        <end position="286"/>
    </location>
</feature>
<gene>
    <name evidence="2" type="ORF">E2562_007352</name>
</gene>